<reference evidence="3" key="1">
    <citation type="submission" date="2016-11" db="EMBL/GenBank/DDBJ databases">
        <authorList>
            <person name="Varghese N."/>
            <person name="Submissions S."/>
        </authorList>
    </citation>
    <scope>NUCLEOTIDE SEQUENCE [LARGE SCALE GENOMIC DNA]</scope>
    <source>
        <strain evidence="3">CGMCC 1.10835</strain>
    </source>
</reference>
<evidence type="ECO:0000259" key="1">
    <source>
        <dbReference type="Pfam" id="PF07238"/>
    </source>
</evidence>
<protein>
    <submittedName>
        <fullName evidence="2">PilZ domain-containing protein</fullName>
    </submittedName>
</protein>
<dbReference type="AlphaFoldDB" id="A0A1M6UF51"/>
<organism evidence="2 3">
    <name type="scientific">Marinobacter antarcticus</name>
    <dbReference type="NCBI Taxonomy" id="564117"/>
    <lineage>
        <taxon>Bacteria</taxon>
        <taxon>Pseudomonadati</taxon>
        <taxon>Pseudomonadota</taxon>
        <taxon>Gammaproteobacteria</taxon>
        <taxon>Pseudomonadales</taxon>
        <taxon>Marinobacteraceae</taxon>
        <taxon>Marinobacter</taxon>
    </lineage>
</organism>
<dbReference type="SUPFAM" id="SSF141371">
    <property type="entry name" value="PilZ domain-like"/>
    <property type="match status" value="1"/>
</dbReference>
<dbReference type="Proteomes" id="UP000184497">
    <property type="component" value="Unassembled WGS sequence"/>
</dbReference>
<feature type="domain" description="PilZ" evidence="1">
    <location>
        <begin position="3"/>
        <end position="89"/>
    </location>
</feature>
<dbReference type="RefSeq" id="WP_072798573.1">
    <property type="nucleotide sequence ID" value="NZ_FRAQ01000002.1"/>
</dbReference>
<dbReference type="Pfam" id="PF07238">
    <property type="entry name" value="PilZ"/>
    <property type="match status" value="1"/>
</dbReference>
<gene>
    <name evidence="2" type="ORF">SAMN05216369_2793</name>
</gene>
<dbReference type="STRING" id="564117.SAMN05216369_2793"/>
<accession>A0A1M6UF51</accession>
<keyword evidence="3" id="KW-1185">Reference proteome</keyword>
<dbReference type="EMBL" id="FRAQ01000002">
    <property type="protein sequence ID" value="SHK67834.1"/>
    <property type="molecule type" value="Genomic_DNA"/>
</dbReference>
<dbReference type="GO" id="GO:0035438">
    <property type="term" value="F:cyclic-di-GMP binding"/>
    <property type="evidence" value="ECO:0007669"/>
    <property type="project" value="InterPro"/>
</dbReference>
<dbReference type="InterPro" id="IPR009875">
    <property type="entry name" value="PilZ_domain"/>
</dbReference>
<name>A0A1M6UF51_9GAMM</name>
<proteinExistence type="predicted"/>
<dbReference type="OrthoDB" id="7061334at2"/>
<evidence type="ECO:0000313" key="3">
    <source>
        <dbReference type="Proteomes" id="UP000184497"/>
    </source>
</evidence>
<sequence length="118" mass="13489">MEHRLSKRIPSKLKLLIYRRGIPIATGQICDVSKRGLFIATDYLDIQLNQTLEIEFQVPEKSEKRYVRLKAYVVRKIDKGLGLDFGEANGDSFAISSLMHYLDKHQMPGPHFSALKQG</sequence>
<evidence type="ECO:0000313" key="2">
    <source>
        <dbReference type="EMBL" id="SHK67834.1"/>
    </source>
</evidence>
<dbReference type="Gene3D" id="2.40.10.220">
    <property type="entry name" value="predicted glycosyltransferase like domains"/>
    <property type="match status" value="1"/>
</dbReference>